<dbReference type="Pfam" id="PF10502">
    <property type="entry name" value="Peptidase_S26"/>
    <property type="match status" value="1"/>
</dbReference>
<dbReference type="STRING" id="1134406.ADN00_03960"/>
<feature type="domain" description="Peptidase S26" evidence="8">
    <location>
        <begin position="29"/>
        <end position="180"/>
    </location>
</feature>
<dbReference type="PANTHER" id="PTHR43390">
    <property type="entry name" value="SIGNAL PEPTIDASE I"/>
    <property type="match status" value="1"/>
</dbReference>
<evidence type="ECO:0000256" key="7">
    <source>
        <dbReference type="RuleBase" id="RU362042"/>
    </source>
</evidence>
<comment type="similarity">
    <text evidence="3 7">Belongs to the peptidase S26 family.</text>
</comment>
<evidence type="ECO:0000313" key="10">
    <source>
        <dbReference type="Proteomes" id="UP000050417"/>
    </source>
</evidence>
<keyword evidence="10" id="KW-1185">Reference proteome</keyword>
<dbReference type="GO" id="GO:0006465">
    <property type="term" value="P:signal peptide processing"/>
    <property type="evidence" value="ECO:0007669"/>
    <property type="project" value="InterPro"/>
</dbReference>
<dbReference type="PRINTS" id="PR00727">
    <property type="entry name" value="LEADERPTASE"/>
</dbReference>
<keyword evidence="7" id="KW-0645">Protease</keyword>
<dbReference type="PROSITE" id="PS00761">
    <property type="entry name" value="SPASE_I_3"/>
    <property type="match status" value="1"/>
</dbReference>
<dbReference type="AlphaFoldDB" id="A0A0P6X7P5"/>
<dbReference type="GO" id="GO:0004252">
    <property type="term" value="F:serine-type endopeptidase activity"/>
    <property type="evidence" value="ECO:0007669"/>
    <property type="project" value="InterPro"/>
</dbReference>
<dbReference type="InterPro" id="IPR019533">
    <property type="entry name" value="Peptidase_S26"/>
</dbReference>
<dbReference type="Gene3D" id="2.10.109.10">
    <property type="entry name" value="Umud Fragment, subunit A"/>
    <property type="match status" value="1"/>
</dbReference>
<dbReference type="PROSITE" id="PS00760">
    <property type="entry name" value="SPASE_I_2"/>
    <property type="match status" value="1"/>
</dbReference>
<keyword evidence="7" id="KW-0812">Transmembrane</keyword>
<name>A0A0P6X7P5_9CHLR</name>
<dbReference type="SUPFAM" id="SSF51306">
    <property type="entry name" value="LexA/Signal peptidase"/>
    <property type="match status" value="1"/>
</dbReference>
<dbReference type="InterPro" id="IPR036286">
    <property type="entry name" value="LexA/Signal_pep-like_sf"/>
</dbReference>
<dbReference type="EC" id="3.4.21.89" evidence="4 7"/>
<dbReference type="PATRIC" id="fig|1134406.4.peg.147"/>
<gene>
    <name evidence="9" type="ORF">ADN00_03960</name>
</gene>
<keyword evidence="7" id="KW-1133">Transmembrane helix</keyword>
<dbReference type="PANTHER" id="PTHR43390:SF1">
    <property type="entry name" value="CHLOROPLAST PROCESSING PEPTIDASE"/>
    <property type="match status" value="1"/>
</dbReference>
<dbReference type="Proteomes" id="UP000050417">
    <property type="component" value="Unassembled WGS sequence"/>
</dbReference>
<proteinExistence type="inferred from homology"/>
<organism evidence="9 10">
    <name type="scientific">Ornatilinea apprima</name>
    <dbReference type="NCBI Taxonomy" id="1134406"/>
    <lineage>
        <taxon>Bacteria</taxon>
        <taxon>Bacillati</taxon>
        <taxon>Chloroflexota</taxon>
        <taxon>Anaerolineae</taxon>
        <taxon>Anaerolineales</taxon>
        <taxon>Anaerolineaceae</taxon>
        <taxon>Ornatilinea</taxon>
    </lineage>
</organism>
<evidence type="ECO:0000259" key="8">
    <source>
        <dbReference type="Pfam" id="PF10502"/>
    </source>
</evidence>
<reference evidence="9 10" key="1">
    <citation type="submission" date="2015-07" db="EMBL/GenBank/DDBJ databases">
        <title>Genome sequence of Ornatilinea apprima DSM 23815.</title>
        <authorList>
            <person name="Hemp J."/>
            <person name="Ward L.M."/>
            <person name="Pace L.A."/>
            <person name="Fischer W.W."/>
        </authorList>
    </citation>
    <scope>NUCLEOTIDE SEQUENCE [LARGE SCALE GENOMIC DNA]</scope>
    <source>
        <strain evidence="9 10">P3M-1</strain>
    </source>
</reference>
<dbReference type="InterPro" id="IPR019757">
    <property type="entry name" value="Pept_S26A_signal_pept_1_Lys-AS"/>
</dbReference>
<comment type="catalytic activity">
    <reaction evidence="1 7">
        <text>Cleavage of hydrophobic, N-terminal signal or leader sequences from secreted and periplasmic proteins.</text>
        <dbReference type="EC" id="3.4.21.89"/>
    </reaction>
</comment>
<evidence type="ECO:0000256" key="1">
    <source>
        <dbReference type="ARBA" id="ARBA00000677"/>
    </source>
</evidence>
<evidence type="ECO:0000256" key="4">
    <source>
        <dbReference type="ARBA" id="ARBA00013208"/>
    </source>
</evidence>
<feature type="active site" evidence="6">
    <location>
        <position position="101"/>
    </location>
</feature>
<evidence type="ECO:0000256" key="2">
    <source>
        <dbReference type="ARBA" id="ARBA00004401"/>
    </source>
</evidence>
<dbReference type="NCBIfam" id="TIGR02227">
    <property type="entry name" value="sigpep_I_bact"/>
    <property type="match status" value="1"/>
</dbReference>
<accession>A0A0P6X7P5</accession>
<comment type="subcellular location">
    <subcellularLocation>
        <location evidence="2">Cell membrane</location>
        <topology evidence="2">Single-pass type II membrane protein</topology>
    </subcellularLocation>
    <subcellularLocation>
        <location evidence="7">Membrane</location>
        <topology evidence="7">Single-pass type II membrane protein</topology>
    </subcellularLocation>
</comment>
<dbReference type="CDD" id="cd06530">
    <property type="entry name" value="S26_SPase_I"/>
    <property type="match status" value="1"/>
</dbReference>
<dbReference type="InterPro" id="IPR000223">
    <property type="entry name" value="Pept_S26A_signal_pept_1"/>
</dbReference>
<dbReference type="InterPro" id="IPR019758">
    <property type="entry name" value="Pept_S26A_signal_pept_1_CS"/>
</dbReference>
<comment type="caution">
    <text evidence="9">The sequence shown here is derived from an EMBL/GenBank/DDBJ whole genome shotgun (WGS) entry which is preliminary data.</text>
</comment>
<dbReference type="RefSeq" id="WP_075061665.1">
    <property type="nucleotide sequence ID" value="NZ_LGCL01000015.1"/>
</dbReference>
<protein>
    <recommendedName>
        <fullName evidence="4 7">Signal peptidase I</fullName>
        <ecNumber evidence="4 7">3.4.21.89</ecNumber>
    </recommendedName>
</protein>
<evidence type="ECO:0000313" key="9">
    <source>
        <dbReference type="EMBL" id="KPL79048.1"/>
    </source>
</evidence>
<keyword evidence="5 7" id="KW-0378">Hydrolase</keyword>
<evidence type="ECO:0000256" key="6">
    <source>
        <dbReference type="PIRSR" id="PIRSR600223-1"/>
    </source>
</evidence>
<evidence type="ECO:0000256" key="3">
    <source>
        <dbReference type="ARBA" id="ARBA00009370"/>
    </source>
</evidence>
<sequence>MTEINPNQETDSAAEKLPGTKSNTARVIIEALQTIVLALVLYFLIDSFMARVRVDKISMRPTLEPGQLLLVNKTAYRFGEVQRGDIVVFHYPLNPAEDYIKRVIGVPGDTVVVENGQVFVNGQELVEDYIADAPTYTGEWEVPEEMYFVLGDNRNQSSDSHRWGFVPEDLMLGKAIFVYWPIDKIKTLNHPLVVNAAN</sequence>
<keyword evidence="7" id="KW-0472">Membrane</keyword>
<evidence type="ECO:0000256" key="5">
    <source>
        <dbReference type="ARBA" id="ARBA00022801"/>
    </source>
</evidence>
<feature type="transmembrane region" description="Helical" evidence="7">
    <location>
        <begin position="27"/>
        <end position="50"/>
    </location>
</feature>
<feature type="active site" evidence="6">
    <location>
        <position position="58"/>
    </location>
</feature>
<dbReference type="GO" id="GO:0005886">
    <property type="term" value="C:plasma membrane"/>
    <property type="evidence" value="ECO:0007669"/>
    <property type="project" value="UniProtKB-SubCell"/>
</dbReference>
<dbReference type="GO" id="GO:0009003">
    <property type="term" value="F:signal peptidase activity"/>
    <property type="evidence" value="ECO:0007669"/>
    <property type="project" value="UniProtKB-EC"/>
</dbReference>
<dbReference type="EMBL" id="LGCL01000015">
    <property type="protein sequence ID" value="KPL79048.1"/>
    <property type="molecule type" value="Genomic_DNA"/>
</dbReference>